<organism evidence="1 2">
    <name type="scientific">Maribacter cobaltidurans</name>
    <dbReference type="NCBI Taxonomy" id="1178778"/>
    <lineage>
        <taxon>Bacteria</taxon>
        <taxon>Pseudomonadati</taxon>
        <taxon>Bacteroidota</taxon>
        <taxon>Flavobacteriia</taxon>
        <taxon>Flavobacteriales</taxon>
        <taxon>Flavobacteriaceae</taxon>
        <taxon>Maribacter</taxon>
    </lineage>
</organism>
<name>A0A223V678_9FLAO</name>
<protein>
    <submittedName>
        <fullName evidence="1">Uncharacterized protein</fullName>
    </submittedName>
</protein>
<keyword evidence="2" id="KW-1185">Reference proteome</keyword>
<dbReference type="AlphaFoldDB" id="A0A223V678"/>
<dbReference type="OrthoDB" id="1430572at2"/>
<accession>A0A223V678</accession>
<dbReference type="Proteomes" id="UP000215244">
    <property type="component" value="Chromosome"/>
</dbReference>
<gene>
    <name evidence="1" type="ORF">CJ263_11635</name>
</gene>
<evidence type="ECO:0000313" key="1">
    <source>
        <dbReference type="EMBL" id="ASV30816.1"/>
    </source>
</evidence>
<sequence>MKECHEKDIKTSWHSLNRAFSLRELLNDEISADQVYSIPKKETLDALTKYSYGNEFIFRDLIEPTESIGLSKAEILRYYEINRPNSATMAEIFRTKPEKIEHIRDQQDIYTHLKLELESKLFKDFISERVREELEISFGHFQEDLERKAAMIKLLENKIDKLTKQRSLSTLIYRFFGSVGLFFVAIDYDMVSKESVLEEFFDDHSIILGDDSMNDLV</sequence>
<reference evidence="1 2" key="1">
    <citation type="submission" date="2017-08" db="EMBL/GenBank/DDBJ databases">
        <title>The complete genome sequence of Maribacter sp. B1, isolated from deep-sea sediment.</title>
        <authorList>
            <person name="Wu Y.-H."/>
            <person name="Cheng H."/>
            <person name="Xu X.-W."/>
        </authorList>
    </citation>
    <scope>NUCLEOTIDE SEQUENCE [LARGE SCALE GENOMIC DNA]</scope>
    <source>
        <strain evidence="1 2">B1</strain>
    </source>
</reference>
<dbReference type="RefSeq" id="WP_094997434.1">
    <property type="nucleotide sequence ID" value="NZ_BMJL01000003.1"/>
</dbReference>
<evidence type="ECO:0000313" key="2">
    <source>
        <dbReference type="Proteomes" id="UP000215244"/>
    </source>
</evidence>
<dbReference type="EMBL" id="CP022957">
    <property type="protein sequence ID" value="ASV30816.1"/>
    <property type="molecule type" value="Genomic_DNA"/>
</dbReference>
<dbReference type="KEGG" id="marb:CJ263_11635"/>
<proteinExistence type="predicted"/>